<protein>
    <submittedName>
        <fullName evidence="1">Uncharacterized protein</fullName>
    </submittedName>
</protein>
<name>A0ABW4U4S5_9HYPH</name>
<gene>
    <name evidence="1" type="ORF">ACFSOZ_04270</name>
</gene>
<organism evidence="1 2">
    <name type="scientific">Mesorhizobium newzealandense</name>
    <dbReference type="NCBI Taxonomy" id="1300302"/>
    <lineage>
        <taxon>Bacteria</taxon>
        <taxon>Pseudomonadati</taxon>
        <taxon>Pseudomonadota</taxon>
        <taxon>Alphaproteobacteria</taxon>
        <taxon>Hyphomicrobiales</taxon>
        <taxon>Phyllobacteriaceae</taxon>
        <taxon>Mesorhizobium</taxon>
    </lineage>
</organism>
<evidence type="ECO:0000313" key="2">
    <source>
        <dbReference type="Proteomes" id="UP001597405"/>
    </source>
</evidence>
<accession>A0ABW4U4S5</accession>
<dbReference type="Pfam" id="PF14350">
    <property type="entry name" value="Beta_protein"/>
    <property type="match status" value="1"/>
</dbReference>
<evidence type="ECO:0000313" key="1">
    <source>
        <dbReference type="EMBL" id="MFD1981906.1"/>
    </source>
</evidence>
<dbReference type="RefSeq" id="WP_379093964.1">
    <property type="nucleotide sequence ID" value="NZ_JBHUGZ010000002.1"/>
</dbReference>
<dbReference type="InterPro" id="IPR025683">
    <property type="entry name" value="Protein_beta"/>
</dbReference>
<proteinExistence type="predicted"/>
<dbReference type="Proteomes" id="UP001597405">
    <property type="component" value="Unassembled WGS sequence"/>
</dbReference>
<sequence>MPIRYIPVVRTKAGEADALGNLTAAARARTFPLIRLTGQIPVTFQKKMIANCNGFPMAIDGSYNFLGTGGPAAYNGLFKGLGANGVPVIPVLWIRGDPAYNSAALALVGLYGHGFVLNVPLADLPLALGWVTAVEGWNPNNIDLLIDVGGVAEHDPAAMAPYVSHTINATLKPGHPWRSVAVHSWSAPKDHGPLKAGRNDVPRRDWRMWDQARLAVPFDIDYSDCGHVHPSLDEVPGFVMGNATVSVRYAVDNNWIIYKGSPVSGPNGIDMGAQYRGHAKALMADVAFGGVAGCWGDGRIQHYANGPGGTGGRAQWAALLLNRHLSLTAARLP</sequence>
<dbReference type="EMBL" id="JBHUGZ010000002">
    <property type="protein sequence ID" value="MFD1981906.1"/>
    <property type="molecule type" value="Genomic_DNA"/>
</dbReference>
<comment type="caution">
    <text evidence="1">The sequence shown here is derived from an EMBL/GenBank/DDBJ whole genome shotgun (WGS) entry which is preliminary data.</text>
</comment>
<reference evidence="2" key="1">
    <citation type="journal article" date="2019" name="Int. J. Syst. Evol. Microbiol.">
        <title>The Global Catalogue of Microorganisms (GCM) 10K type strain sequencing project: providing services to taxonomists for standard genome sequencing and annotation.</title>
        <authorList>
            <consortium name="The Broad Institute Genomics Platform"/>
            <consortium name="The Broad Institute Genome Sequencing Center for Infectious Disease"/>
            <person name="Wu L."/>
            <person name="Ma J."/>
        </authorList>
    </citation>
    <scope>NUCLEOTIDE SEQUENCE [LARGE SCALE GENOMIC DNA]</scope>
    <source>
        <strain evidence="2">CGMCC 1.16225</strain>
    </source>
</reference>
<keyword evidence="2" id="KW-1185">Reference proteome</keyword>